<keyword evidence="3" id="KW-1185">Reference proteome</keyword>
<reference evidence="2" key="2">
    <citation type="journal article" date="2023" name="BMC Genomics">
        <title>Pest status, molecular evolution, and epigenetic factors derived from the genome assembly of Frankliniella fusca, a thysanopteran phytovirus vector.</title>
        <authorList>
            <person name="Catto M.A."/>
            <person name="Labadie P.E."/>
            <person name="Jacobson A.L."/>
            <person name="Kennedy G.G."/>
            <person name="Srinivasan R."/>
            <person name="Hunt B.G."/>
        </authorList>
    </citation>
    <scope>NUCLEOTIDE SEQUENCE</scope>
    <source>
        <strain evidence="2">PL_HMW_Pooled</strain>
    </source>
</reference>
<evidence type="ECO:0000313" key="3">
    <source>
        <dbReference type="Proteomes" id="UP001219518"/>
    </source>
</evidence>
<accession>A0AAE1HLW7</accession>
<reference evidence="2" key="1">
    <citation type="submission" date="2021-07" db="EMBL/GenBank/DDBJ databases">
        <authorList>
            <person name="Catto M.A."/>
            <person name="Jacobson A."/>
            <person name="Kennedy G."/>
            <person name="Labadie P."/>
            <person name="Hunt B.G."/>
            <person name="Srinivasan R."/>
        </authorList>
    </citation>
    <scope>NUCLEOTIDE SEQUENCE</scope>
    <source>
        <strain evidence="2">PL_HMW_Pooled</strain>
        <tissue evidence="2">Head</tissue>
    </source>
</reference>
<dbReference type="AlphaFoldDB" id="A0AAE1HLW7"/>
<dbReference type="Proteomes" id="UP001219518">
    <property type="component" value="Unassembled WGS sequence"/>
</dbReference>
<dbReference type="EMBL" id="JAHWGI010001149">
    <property type="protein sequence ID" value="KAK3923682.1"/>
    <property type="molecule type" value="Genomic_DNA"/>
</dbReference>
<keyword evidence="1" id="KW-1133">Transmembrane helix</keyword>
<evidence type="ECO:0000313" key="2">
    <source>
        <dbReference type="EMBL" id="KAK3923682.1"/>
    </source>
</evidence>
<sequence>MQPAKRRCHHSANARRTDLRWLPAALVAAHAHAGQRGLHGQGLRQAGEAVVVVEPADQHEVLQARPGGAAERQLQVQVAAGGGPAAGVLLLLVLLLLGPPGPHHEPHLLQGVAVRAQQREGLKHRLVSPLVHTHPEPAQTAVPATLGRPPEDVLVEADAEVRDDGVSRHAPRRRPRVVVGGGVLLIGVELEVEAGEVAHPLDHLQVAAGGRAQLQLLEAGRHVAKQLQGPVRVVLAVHVGELADGPQQGGRQQRVARQRLLPGAVAAQRAHVHRQHGRRVEQVARRGRGVILVVVVLLTVGVLPAPRQLRLLAAHHLGLQLLVARPPPLLGILRVVAVVRVSPAEQVKRVHILHARPRRLVGHLRPRAQLQLLRGGRLPQVHGGGALGLGRLQGDSGVTLQHDHDEVPGDQLRLVQRRVVRPQVEHDGGAPAAAPAPAAGGRPRARAVLAAQVEGHGAGRREVPEVLLDVLLEGWQPGARGERGLAQPQLALQDVAVQLREQRAHLLPGSSPRLEPLELLEPLLEVLQPLEDPQPR</sequence>
<keyword evidence="1" id="KW-0812">Transmembrane</keyword>
<keyword evidence="1" id="KW-0472">Membrane</keyword>
<feature type="transmembrane region" description="Helical" evidence="1">
    <location>
        <begin position="289"/>
        <end position="306"/>
    </location>
</feature>
<evidence type="ECO:0000256" key="1">
    <source>
        <dbReference type="SAM" id="Phobius"/>
    </source>
</evidence>
<protein>
    <submittedName>
        <fullName evidence="2">Sucrose transport protein SUC2</fullName>
    </submittedName>
</protein>
<name>A0AAE1HLW7_9NEOP</name>
<comment type="caution">
    <text evidence="2">The sequence shown here is derived from an EMBL/GenBank/DDBJ whole genome shotgun (WGS) entry which is preliminary data.</text>
</comment>
<organism evidence="2 3">
    <name type="scientific">Frankliniella fusca</name>
    <dbReference type="NCBI Taxonomy" id="407009"/>
    <lineage>
        <taxon>Eukaryota</taxon>
        <taxon>Metazoa</taxon>
        <taxon>Ecdysozoa</taxon>
        <taxon>Arthropoda</taxon>
        <taxon>Hexapoda</taxon>
        <taxon>Insecta</taxon>
        <taxon>Pterygota</taxon>
        <taxon>Neoptera</taxon>
        <taxon>Paraneoptera</taxon>
        <taxon>Thysanoptera</taxon>
        <taxon>Terebrantia</taxon>
        <taxon>Thripoidea</taxon>
        <taxon>Thripidae</taxon>
        <taxon>Frankliniella</taxon>
    </lineage>
</organism>
<proteinExistence type="predicted"/>
<gene>
    <name evidence="2" type="ORF">KUF71_002091</name>
</gene>